<dbReference type="SUPFAM" id="SSF111283">
    <property type="entry name" value="Putative modulator of DNA gyrase, PmbA/TldD"/>
    <property type="match status" value="1"/>
</dbReference>
<name>A0A0H2ZBT1_PSEAB</name>
<dbReference type="GO" id="GO:0006508">
    <property type="term" value="P:proteolysis"/>
    <property type="evidence" value="ECO:0007669"/>
    <property type="project" value="UniProtKB-KW"/>
</dbReference>
<protein>
    <submittedName>
        <fullName evidence="2">Putative protease</fullName>
    </submittedName>
</protein>
<dbReference type="KEGG" id="pau:PA14_31840"/>
<accession>A0A0H2ZBT1</accession>
<dbReference type="InterPro" id="IPR036059">
    <property type="entry name" value="TldD/PmbA_sf"/>
</dbReference>
<dbReference type="HOGENOM" id="CLU_050371_0_0_6"/>
<gene>
    <name evidence="2" type="ordered locus">PA14_31840</name>
</gene>
<dbReference type="RefSeq" id="WP_003139100.1">
    <property type="nucleotide sequence ID" value="NC_008463.1"/>
</dbReference>
<dbReference type="PANTHER" id="PTHR43666:SF1">
    <property type="entry name" value="CONSERVED PROTEIN"/>
    <property type="match status" value="1"/>
</dbReference>
<reference evidence="2 3" key="1">
    <citation type="journal article" date="2006" name="Genome Biol.">
        <title>Genomic analysis reveals that Pseudomonas aeruginosa virulence is combinatorial.</title>
        <authorList>
            <person name="Lee D.G."/>
            <person name="Urbach J.M."/>
            <person name="Wu G."/>
            <person name="Liberati N.T."/>
            <person name="Feinbaum R.L."/>
            <person name="Miyata S."/>
            <person name="Diggins L.T."/>
            <person name="He J."/>
            <person name="Saucier M."/>
            <person name="Deziel E."/>
            <person name="Friedman L."/>
            <person name="Li L."/>
            <person name="Grills G."/>
            <person name="Montgomery K."/>
            <person name="Kucherlapati R."/>
            <person name="Rahme L.G."/>
            <person name="Ausubel F.M."/>
        </authorList>
    </citation>
    <scope>NUCLEOTIDE SEQUENCE [LARGE SCALE GENOMIC DNA]</scope>
    <source>
        <strain evidence="2 3">UCBPP-PA14</strain>
    </source>
</reference>
<dbReference type="Pfam" id="PF19289">
    <property type="entry name" value="PmbA_TldD_3rd"/>
    <property type="match status" value="1"/>
</dbReference>
<dbReference type="InterPro" id="IPR045569">
    <property type="entry name" value="Metalloprtase-TldD/E_C"/>
</dbReference>
<dbReference type="PANTHER" id="PTHR43666">
    <property type="entry name" value="TLDD PROTEIN"/>
    <property type="match status" value="1"/>
</dbReference>
<evidence type="ECO:0000313" key="2">
    <source>
        <dbReference type="EMBL" id="ABJ11710.1"/>
    </source>
</evidence>
<evidence type="ECO:0000313" key="3">
    <source>
        <dbReference type="Proteomes" id="UP000000653"/>
    </source>
</evidence>
<dbReference type="EMBL" id="CP000438">
    <property type="protein sequence ID" value="ABJ11710.1"/>
    <property type="molecule type" value="Genomic_DNA"/>
</dbReference>
<keyword evidence="2" id="KW-0645">Protease</keyword>
<dbReference type="AlphaFoldDB" id="A0A0H2ZBT1"/>
<organism evidence="2 3">
    <name type="scientific">Pseudomonas aeruginosa (strain UCBPP-PA14)</name>
    <dbReference type="NCBI Taxonomy" id="208963"/>
    <lineage>
        <taxon>Bacteria</taxon>
        <taxon>Pseudomonadati</taxon>
        <taxon>Pseudomonadota</taxon>
        <taxon>Gammaproteobacteria</taxon>
        <taxon>Pseudomonadales</taxon>
        <taxon>Pseudomonadaceae</taxon>
        <taxon>Pseudomonas</taxon>
    </lineage>
</organism>
<dbReference type="BioCyc" id="PAER208963:G1G74-2679-MONOMER"/>
<evidence type="ECO:0000259" key="1">
    <source>
        <dbReference type="Pfam" id="PF19289"/>
    </source>
</evidence>
<sequence length="441" mass="48942">MHQRQHFEALAEDLRRHLAEGEDFTLWYSAEDSEFIRFNRARVRQAGRVRQASALLRLIRDERQASLDLTLSGAPEEDRQRLAEGLRQLRQSLAWIPADPYLLLDTTAWQRENQDLSAAPDSGALLASLERQARDLDLVGIYAAGPLFRGFANSWGAFGWHAGSSFNFDWSLFHGNGQAVKADYAGQRWDDEAFARRFEQAREQLGHLGKPLRQLRPGDYRAYLAPAALEEVMQMLCWGGLSARALATGESPLQRLQNGDALLSPLLNLAERPATSPSPAFSAEGSPRAEVELVGNGRLSGRLVSSRSAREYGLVANGAGANEAPTALDMAGGSLEQARILEALDTGLYIGNLWYLNYSDMPAARLTGMTRFATFWVENGQIRAPVSTMRFDDSLYSFLGAHLEDLSHERELRLSSNTYGERQTDSMHLPGALTGRFTLTL</sequence>
<proteinExistence type="predicted"/>
<dbReference type="GO" id="GO:0008237">
    <property type="term" value="F:metallopeptidase activity"/>
    <property type="evidence" value="ECO:0007669"/>
    <property type="project" value="InterPro"/>
</dbReference>
<dbReference type="Proteomes" id="UP000000653">
    <property type="component" value="Chromosome"/>
</dbReference>
<keyword evidence="2" id="KW-0378">Hydrolase</keyword>
<feature type="domain" description="Metalloprotease TldD/E C-terminal" evidence="1">
    <location>
        <begin position="217"/>
        <end position="432"/>
    </location>
</feature>